<dbReference type="Proteomes" id="UP000659904">
    <property type="component" value="Unassembled WGS sequence"/>
</dbReference>
<reference evidence="2 3" key="1">
    <citation type="submission" date="2021-01" db="EMBL/GenBank/DDBJ databases">
        <title>Whole genome shotgun sequence of Catellatospora citrea NBRC 14495.</title>
        <authorList>
            <person name="Komaki H."/>
            <person name="Tamura T."/>
        </authorList>
    </citation>
    <scope>NUCLEOTIDE SEQUENCE [LARGE SCALE GENOMIC DNA]</scope>
    <source>
        <strain evidence="2 3">NBRC 14495</strain>
    </source>
</reference>
<accession>A0A8J3KJ91</accession>
<organism evidence="2 3">
    <name type="scientific">Catellatospora citrea</name>
    <dbReference type="NCBI Taxonomy" id="53366"/>
    <lineage>
        <taxon>Bacteria</taxon>
        <taxon>Bacillati</taxon>
        <taxon>Actinomycetota</taxon>
        <taxon>Actinomycetes</taxon>
        <taxon>Micromonosporales</taxon>
        <taxon>Micromonosporaceae</taxon>
        <taxon>Catellatospora</taxon>
    </lineage>
</organism>
<dbReference type="RefSeq" id="WP_120315492.1">
    <property type="nucleotide sequence ID" value="NZ_BONH01000034.1"/>
</dbReference>
<evidence type="ECO:0000313" key="2">
    <source>
        <dbReference type="EMBL" id="GIG01003.1"/>
    </source>
</evidence>
<feature type="transmembrane region" description="Helical" evidence="1">
    <location>
        <begin position="95"/>
        <end position="112"/>
    </location>
</feature>
<dbReference type="AlphaFoldDB" id="A0A8J3KJ91"/>
<keyword evidence="1" id="KW-0472">Membrane</keyword>
<keyword evidence="1" id="KW-1133">Transmembrane helix</keyword>
<name>A0A8J3KJ91_9ACTN</name>
<evidence type="ECO:0000256" key="1">
    <source>
        <dbReference type="SAM" id="Phobius"/>
    </source>
</evidence>
<keyword evidence="1" id="KW-0812">Transmembrane</keyword>
<feature type="transmembrane region" description="Helical" evidence="1">
    <location>
        <begin position="69"/>
        <end position="88"/>
    </location>
</feature>
<protein>
    <submittedName>
        <fullName evidence="2">Uncharacterized protein</fullName>
    </submittedName>
</protein>
<dbReference type="EMBL" id="BONH01000034">
    <property type="protein sequence ID" value="GIG01003.1"/>
    <property type="molecule type" value="Genomic_DNA"/>
</dbReference>
<comment type="caution">
    <text evidence="2">The sequence shown here is derived from an EMBL/GenBank/DDBJ whole genome shotgun (WGS) entry which is preliminary data.</text>
</comment>
<proteinExistence type="predicted"/>
<keyword evidence="3" id="KW-1185">Reference proteome</keyword>
<feature type="transmembrane region" description="Helical" evidence="1">
    <location>
        <begin position="28"/>
        <end position="49"/>
    </location>
</feature>
<sequence>MIAVDREPDELPAEPLDYRAGWYYTLRFVLVVGWLGAAFLVVVGAAAAYGKVRTLSWAERLQFHDGTVVALNVLLGVQVCGALALWRLRRRPGRAAALAVVTAVLALATIGLRTPPTRAQDTRPEPVPPWTGCVSVSGGRNTCPGG</sequence>
<evidence type="ECO:0000313" key="3">
    <source>
        <dbReference type="Proteomes" id="UP000659904"/>
    </source>
</evidence>
<gene>
    <name evidence="2" type="ORF">Cci01nite_60960</name>
</gene>